<dbReference type="FunFam" id="3.80.10.10:FF:001164">
    <property type="entry name" value="GH01279p"/>
    <property type="match status" value="1"/>
</dbReference>
<organism evidence="9 10">
    <name type="scientific">Cryptotermes secundus</name>
    <dbReference type="NCBI Taxonomy" id="105785"/>
    <lineage>
        <taxon>Eukaryota</taxon>
        <taxon>Metazoa</taxon>
        <taxon>Ecdysozoa</taxon>
        <taxon>Arthropoda</taxon>
        <taxon>Hexapoda</taxon>
        <taxon>Insecta</taxon>
        <taxon>Pterygota</taxon>
        <taxon>Neoptera</taxon>
        <taxon>Polyneoptera</taxon>
        <taxon>Dictyoptera</taxon>
        <taxon>Blattodea</taxon>
        <taxon>Blattoidea</taxon>
        <taxon>Termitoidae</taxon>
        <taxon>Kalotermitidae</taxon>
        <taxon>Cryptotermitinae</taxon>
        <taxon>Cryptotermes</taxon>
    </lineage>
</organism>
<evidence type="ECO:0000256" key="5">
    <source>
        <dbReference type="SAM" id="MobiDB-lite"/>
    </source>
</evidence>
<dbReference type="SUPFAM" id="SSF52058">
    <property type="entry name" value="L domain-like"/>
    <property type="match status" value="4"/>
</dbReference>
<dbReference type="PROSITE" id="PS50104">
    <property type="entry name" value="TIR"/>
    <property type="match status" value="1"/>
</dbReference>
<feature type="compositionally biased region" description="Polar residues" evidence="5">
    <location>
        <begin position="1362"/>
        <end position="1382"/>
    </location>
</feature>
<dbReference type="Pfam" id="PF13855">
    <property type="entry name" value="LRR_8"/>
    <property type="match status" value="6"/>
</dbReference>
<dbReference type="SUPFAM" id="SSF52200">
    <property type="entry name" value="Toll/Interleukin receptor TIR domain"/>
    <property type="match status" value="1"/>
</dbReference>
<reference evidence="9 10" key="1">
    <citation type="submission" date="2017-12" db="EMBL/GenBank/DDBJ databases">
        <title>Hemimetabolous genomes reveal molecular basis of termite eusociality.</title>
        <authorList>
            <person name="Harrison M.C."/>
            <person name="Jongepier E."/>
            <person name="Robertson H.M."/>
            <person name="Arning N."/>
            <person name="Bitard-Feildel T."/>
            <person name="Chao H."/>
            <person name="Childers C.P."/>
            <person name="Dinh H."/>
            <person name="Doddapaneni H."/>
            <person name="Dugan S."/>
            <person name="Gowin J."/>
            <person name="Greiner C."/>
            <person name="Han Y."/>
            <person name="Hu H."/>
            <person name="Hughes D.S.T."/>
            <person name="Huylmans A.-K."/>
            <person name="Kemena C."/>
            <person name="Kremer L.P.M."/>
            <person name="Lee S.L."/>
            <person name="Lopez-Ezquerra A."/>
            <person name="Mallet L."/>
            <person name="Monroy-Kuhn J.M."/>
            <person name="Moser A."/>
            <person name="Murali S.C."/>
            <person name="Muzny D.M."/>
            <person name="Otani S."/>
            <person name="Piulachs M.-D."/>
            <person name="Poelchau M."/>
            <person name="Qu J."/>
            <person name="Schaub F."/>
            <person name="Wada-Katsumata A."/>
            <person name="Worley K.C."/>
            <person name="Xie Q."/>
            <person name="Ylla G."/>
            <person name="Poulsen M."/>
            <person name="Gibbs R.A."/>
            <person name="Schal C."/>
            <person name="Richards S."/>
            <person name="Belles X."/>
            <person name="Korb J."/>
            <person name="Bornberg-Bauer E."/>
        </authorList>
    </citation>
    <scope>NUCLEOTIDE SEQUENCE [LARGE SCALE GENOMIC DNA]</scope>
    <source>
        <tissue evidence="9">Whole body</tissue>
    </source>
</reference>
<dbReference type="STRING" id="105785.A0A2J7QTB8"/>
<accession>A0A2J7QTB8</accession>
<feature type="transmembrane region" description="Helical" evidence="6">
    <location>
        <begin position="1022"/>
        <end position="1046"/>
    </location>
</feature>
<dbReference type="InterPro" id="IPR032675">
    <property type="entry name" value="LRR_dom_sf"/>
</dbReference>
<dbReference type="Pfam" id="PF01582">
    <property type="entry name" value="TIR"/>
    <property type="match status" value="1"/>
</dbReference>
<feature type="chain" id="PRO_5014423092" description="TIR domain-containing protein" evidence="7">
    <location>
        <begin position="18"/>
        <end position="1406"/>
    </location>
</feature>
<dbReference type="InParanoid" id="A0A2J7QTB8"/>
<evidence type="ECO:0000313" key="9">
    <source>
        <dbReference type="EMBL" id="PNF31826.1"/>
    </source>
</evidence>
<comment type="similarity">
    <text evidence="1">Belongs to the Toll-like receptor family.</text>
</comment>
<dbReference type="Gene3D" id="3.40.50.10140">
    <property type="entry name" value="Toll/interleukin-1 receptor homology (TIR) domain"/>
    <property type="match status" value="1"/>
</dbReference>
<dbReference type="SMART" id="SM00369">
    <property type="entry name" value="LRR_TYP"/>
    <property type="match status" value="20"/>
</dbReference>
<dbReference type="EMBL" id="NEVH01011197">
    <property type="protein sequence ID" value="PNF31826.1"/>
    <property type="molecule type" value="Genomic_DNA"/>
</dbReference>
<keyword evidence="4" id="KW-0677">Repeat</keyword>
<protein>
    <recommendedName>
        <fullName evidence="8">TIR domain-containing protein</fullName>
    </recommendedName>
</protein>
<evidence type="ECO:0000256" key="7">
    <source>
        <dbReference type="SAM" id="SignalP"/>
    </source>
</evidence>
<feature type="signal peptide" evidence="7">
    <location>
        <begin position="1"/>
        <end position="17"/>
    </location>
</feature>
<dbReference type="Gene3D" id="3.80.10.10">
    <property type="entry name" value="Ribonuclease Inhibitor"/>
    <property type="match status" value="6"/>
</dbReference>
<keyword evidence="2" id="KW-0433">Leucine-rich repeat</keyword>
<dbReference type="SMART" id="SM00013">
    <property type="entry name" value="LRRNT"/>
    <property type="match status" value="1"/>
</dbReference>
<evidence type="ECO:0000313" key="10">
    <source>
        <dbReference type="Proteomes" id="UP000235965"/>
    </source>
</evidence>
<dbReference type="InterPro" id="IPR000157">
    <property type="entry name" value="TIR_dom"/>
</dbReference>
<evidence type="ECO:0000256" key="2">
    <source>
        <dbReference type="ARBA" id="ARBA00022614"/>
    </source>
</evidence>
<dbReference type="InterPro" id="IPR000372">
    <property type="entry name" value="LRRNT"/>
</dbReference>
<dbReference type="InterPro" id="IPR001611">
    <property type="entry name" value="Leu-rich_rpt"/>
</dbReference>
<evidence type="ECO:0000256" key="1">
    <source>
        <dbReference type="ARBA" id="ARBA00009634"/>
    </source>
</evidence>
<dbReference type="InterPro" id="IPR035897">
    <property type="entry name" value="Toll_tir_struct_dom_sf"/>
</dbReference>
<feature type="compositionally biased region" description="Polar residues" evidence="5">
    <location>
        <begin position="1295"/>
        <end position="1308"/>
    </location>
</feature>
<dbReference type="InterPro" id="IPR003591">
    <property type="entry name" value="Leu-rich_rpt_typical-subtyp"/>
</dbReference>
<keyword evidence="10" id="KW-1185">Reference proteome</keyword>
<dbReference type="SMART" id="SM00255">
    <property type="entry name" value="TIR"/>
    <property type="match status" value="1"/>
</dbReference>
<keyword evidence="6" id="KW-0472">Membrane</keyword>
<feature type="region of interest" description="Disordered" evidence="5">
    <location>
        <begin position="1286"/>
        <end position="1387"/>
    </location>
</feature>
<dbReference type="PANTHER" id="PTHR24366:SF96">
    <property type="entry name" value="LEUCINE RICH REPEAT CONTAINING 53"/>
    <property type="match status" value="1"/>
</dbReference>
<comment type="caution">
    <text evidence="9">The sequence shown here is derived from an EMBL/GenBank/DDBJ whole genome shotgun (WGS) entry which is preliminary data.</text>
</comment>
<evidence type="ECO:0000256" key="6">
    <source>
        <dbReference type="SAM" id="Phobius"/>
    </source>
</evidence>
<dbReference type="SMART" id="SM00364">
    <property type="entry name" value="LRR_BAC"/>
    <property type="match status" value="9"/>
</dbReference>
<evidence type="ECO:0000256" key="4">
    <source>
        <dbReference type="ARBA" id="ARBA00022737"/>
    </source>
</evidence>
<dbReference type="SMART" id="SM00365">
    <property type="entry name" value="LRR_SD22"/>
    <property type="match status" value="7"/>
</dbReference>
<sequence length="1406" mass="158177">MTPLLLLSLLTVLTVECRSITSRHEDALKDCQWQRMIPPPGSESDDDAATSASVVLACRLRTIGGTDSLLRNLTSSQVERITALRLECSDVLFFESSLESNNKHDGGSFLGQLRRLRDLRIEFCKIRYVPSAVLASLRELRHLSLRTHNTDWSAMTMEFHPHSFRGLAELRNLDLADNNIWTLPAELFCALYSLSHLNLSRNRIQDVAELGFSDWGNGPSAPGKTCNVGLEVLDMSANDISLMPDNGLSSLRSLQKLYIQDNSLSSLADRALVGLISLQILNASSNLLVALPPELFQSSRDIKEIYLQNNSISVLAPGLFEGLDQLLVLDISSNELTNNCVNRDTFSGLVRLVVLNLARNDITRIDSHVFQDLYSLQILNLEENGVEVITESAFSSLSNLHALTLTHNSLVQLEPYHFAGLYVLNQLFLDNNHIKSIHPRTFENCTNLQDLGISGNSLSEVPEGIDQLRYLKTLDLGENHISKLSNTSFEGLDQLYGLRLIDNELVNISRDAFSGLPSLQVLNLACNKIQFVDQGAFGTNPTLRAIRLDGNMLTNIDGIFTHLPGLVWLNVSDNQLTWFDYALLPQSLEWLDMHKNQVSKLGNYFDIRSELQIKMLDVSFNRLTEIGEASIPNSVESVFLNDNMIKKVQANAFLKKVNLSRVVLYANELENLDFGALRLQPVPEDRDLPQFYIGGNPFHCDCTMEWLYRINQLSHLRQHPRVMDLDTVTCRVSYSRGDVNRLLLDLKPSQFLCPYETHCFALCHCCDFDACDCEMTCPENCTCYHDHTWSANVVDCSNGGHKSVPAKIPMDATEIYLDGNELTELGSHVFIGKKKLEVLYLNGSNVAAIHNRTFNGVTSLRVLHLENNLLQELRGFEFDQLENLNELYLDHNDISYVGNATFSAMRSLAVLRLDQNKIVNFSPWQQLAAAGDSLVQVSLDGNMWTCECESTSHLAEWLRDNKDAMSGSNPSKMLCLDGSNKKPKENLSDFIKRCNKGNQNAVATSVVQKNPLFTTSILAESYVPLLAASLAVIMVILLVSTLIFIFRHDVRLWAHSRYGVRLFSDSVTSSEADDDRDRLYDAYMVYSIKDEDFISTVIASELEQSGYTMCLHYRDIHIMAGASYLADSVLSASDASRKIIIVLSLSFLQNEWDRPEFRASLQASLEQTRIAMRRNKVIFLLTTELQTLNLDPDLQLLLRTCTVISWGEKRFWEKLRYVMPDVAAVKKKIKNRKSSSVAVNEVKKKVARDEAGNMASKVASTRYIATPTSLDSWYKYSVISQPTAPLHQAVPTPTPTQSTYVSENSSQRTTDHEEEEESSSTTNGSHQYEFPDHHNVHSHTRHPHHHHKNNNHRNHHHLYSTIPDSTPLTYPHSRSSTSSGDPTENYPASMCKHTNAIVANGRTYFV</sequence>
<evidence type="ECO:0000256" key="3">
    <source>
        <dbReference type="ARBA" id="ARBA00022729"/>
    </source>
</evidence>
<dbReference type="PROSITE" id="PS51450">
    <property type="entry name" value="LRR"/>
    <property type="match status" value="4"/>
</dbReference>
<evidence type="ECO:0000259" key="8">
    <source>
        <dbReference type="PROSITE" id="PS50104"/>
    </source>
</evidence>
<dbReference type="PANTHER" id="PTHR24366">
    <property type="entry name" value="IG(IMMUNOGLOBULIN) AND LRR(LEUCINE RICH REPEAT) DOMAINS"/>
    <property type="match status" value="1"/>
</dbReference>
<dbReference type="OrthoDB" id="2015831at2759"/>
<dbReference type="GO" id="GO:0007165">
    <property type="term" value="P:signal transduction"/>
    <property type="evidence" value="ECO:0007669"/>
    <property type="project" value="InterPro"/>
</dbReference>
<proteinExistence type="inferred from homology"/>
<feature type="domain" description="TIR" evidence="8">
    <location>
        <begin position="1078"/>
        <end position="1219"/>
    </location>
</feature>
<keyword evidence="3 7" id="KW-0732">Signal</keyword>
<gene>
    <name evidence="9" type="ORF">B7P43_G09335</name>
</gene>
<keyword evidence="6" id="KW-0812">Transmembrane</keyword>
<dbReference type="Proteomes" id="UP000235965">
    <property type="component" value="Unassembled WGS sequence"/>
</dbReference>
<keyword evidence="6" id="KW-1133">Transmembrane helix</keyword>
<feature type="compositionally biased region" description="Basic residues" evidence="5">
    <location>
        <begin position="1336"/>
        <end position="1358"/>
    </location>
</feature>
<name>A0A2J7QTB8_9NEOP</name>